<dbReference type="OrthoDB" id="2688393at2759"/>
<dbReference type="InterPro" id="IPR041078">
    <property type="entry name" value="Plavaka"/>
</dbReference>
<organism evidence="1 2">
    <name type="scientific">Paxillus rubicundulus Ve08.2h10</name>
    <dbReference type="NCBI Taxonomy" id="930991"/>
    <lineage>
        <taxon>Eukaryota</taxon>
        <taxon>Fungi</taxon>
        <taxon>Dikarya</taxon>
        <taxon>Basidiomycota</taxon>
        <taxon>Agaricomycotina</taxon>
        <taxon>Agaricomycetes</taxon>
        <taxon>Agaricomycetidae</taxon>
        <taxon>Boletales</taxon>
        <taxon>Paxilineae</taxon>
        <taxon>Paxillaceae</taxon>
        <taxon>Paxillus</taxon>
    </lineage>
</organism>
<dbReference type="AlphaFoldDB" id="A0A0D0D9L5"/>
<evidence type="ECO:0000313" key="1">
    <source>
        <dbReference type="EMBL" id="KIK80446.1"/>
    </source>
</evidence>
<accession>A0A0D0D9L5</accession>
<reference evidence="1 2" key="1">
    <citation type="submission" date="2014-04" db="EMBL/GenBank/DDBJ databases">
        <authorList>
            <consortium name="DOE Joint Genome Institute"/>
            <person name="Kuo A."/>
            <person name="Kohler A."/>
            <person name="Jargeat P."/>
            <person name="Nagy L.G."/>
            <person name="Floudas D."/>
            <person name="Copeland A."/>
            <person name="Barry K.W."/>
            <person name="Cichocki N."/>
            <person name="Veneault-Fourrey C."/>
            <person name="LaButti K."/>
            <person name="Lindquist E.A."/>
            <person name="Lipzen A."/>
            <person name="Lundell T."/>
            <person name="Morin E."/>
            <person name="Murat C."/>
            <person name="Sun H."/>
            <person name="Tunlid A."/>
            <person name="Henrissat B."/>
            <person name="Grigoriev I.V."/>
            <person name="Hibbett D.S."/>
            <person name="Martin F."/>
            <person name="Nordberg H.P."/>
            <person name="Cantor M.N."/>
            <person name="Hua S.X."/>
        </authorList>
    </citation>
    <scope>NUCLEOTIDE SEQUENCE [LARGE SCALE GENOMIC DNA]</scope>
    <source>
        <strain evidence="1 2">Ve08.2h10</strain>
    </source>
</reference>
<evidence type="ECO:0000313" key="2">
    <source>
        <dbReference type="Proteomes" id="UP000054538"/>
    </source>
</evidence>
<dbReference type="InParanoid" id="A0A0D0D9L5"/>
<reference evidence="2" key="2">
    <citation type="submission" date="2015-01" db="EMBL/GenBank/DDBJ databases">
        <title>Evolutionary Origins and Diversification of the Mycorrhizal Mutualists.</title>
        <authorList>
            <consortium name="DOE Joint Genome Institute"/>
            <consortium name="Mycorrhizal Genomics Consortium"/>
            <person name="Kohler A."/>
            <person name="Kuo A."/>
            <person name="Nagy L.G."/>
            <person name="Floudas D."/>
            <person name="Copeland A."/>
            <person name="Barry K.W."/>
            <person name="Cichocki N."/>
            <person name="Veneault-Fourrey C."/>
            <person name="LaButti K."/>
            <person name="Lindquist E.A."/>
            <person name="Lipzen A."/>
            <person name="Lundell T."/>
            <person name="Morin E."/>
            <person name="Murat C."/>
            <person name="Riley R."/>
            <person name="Ohm R."/>
            <person name="Sun H."/>
            <person name="Tunlid A."/>
            <person name="Henrissat B."/>
            <person name="Grigoriev I.V."/>
            <person name="Hibbett D.S."/>
            <person name="Martin F."/>
        </authorList>
    </citation>
    <scope>NUCLEOTIDE SEQUENCE [LARGE SCALE GENOMIC DNA]</scope>
    <source>
        <strain evidence="2">Ve08.2h10</strain>
    </source>
</reference>
<name>A0A0D0D9L5_9AGAM</name>
<sequence>MSRSNDCTAQYHPTSGHTYGLSKNMLQRIQYDKYSGNWEINMHWPFPNHGEWSLGKFLAENFMQAQINAFLKLPWVTLLTNIKSCANQSLHNHQFDGQPKSSFTSAHELLDWMDILPSGQKWQVMELEVGGYQVGKNIELIWWDGLKGIQSIFGNPIFAQNMTFNPIRVWEGNGPEYSEWFTANEAHCIQV</sequence>
<keyword evidence="2" id="KW-1185">Reference proteome</keyword>
<dbReference type="HOGENOM" id="CLU_006344_5_3_1"/>
<dbReference type="Proteomes" id="UP000054538">
    <property type="component" value="Unassembled WGS sequence"/>
</dbReference>
<protein>
    <submittedName>
        <fullName evidence="1">Uncharacterized protein</fullName>
    </submittedName>
</protein>
<proteinExistence type="predicted"/>
<gene>
    <name evidence="1" type="ORF">PAXRUDRAFT_158673</name>
</gene>
<dbReference type="Pfam" id="PF18759">
    <property type="entry name" value="Plavaka"/>
    <property type="match status" value="1"/>
</dbReference>
<dbReference type="EMBL" id="KN826017">
    <property type="protein sequence ID" value="KIK80446.1"/>
    <property type="molecule type" value="Genomic_DNA"/>
</dbReference>